<evidence type="ECO:0000313" key="3">
    <source>
        <dbReference type="Proteomes" id="UP001519460"/>
    </source>
</evidence>
<proteinExistence type="predicted"/>
<name>A0ABD0L3W8_9CAEN</name>
<dbReference type="EMBL" id="JACVVK020000086">
    <property type="protein sequence ID" value="KAK7494104.1"/>
    <property type="molecule type" value="Genomic_DNA"/>
</dbReference>
<feature type="region of interest" description="Disordered" evidence="1">
    <location>
        <begin position="40"/>
        <end position="60"/>
    </location>
</feature>
<evidence type="ECO:0000313" key="2">
    <source>
        <dbReference type="EMBL" id="KAK7494104.1"/>
    </source>
</evidence>
<dbReference type="AlphaFoldDB" id="A0ABD0L3W8"/>
<keyword evidence="3" id="KW-1185">Reference proteome</keyword>
<reference evidence="2 3" key="1">
    <citation type="journal article" date="2023" name="Sci. Data">
        <title>Genome assembly of the Korean intertidal mud-creeper Batillaria attramentaria.</title>
        <authorList>
            <person name="Patra A.K."/>
            <person name="Ho P.T."/>
            <person name="Jun S."/>
            <person name="Lee S.J."/>
            <person name="Kim Y."/>
            <person name="Won Y.J."/>
        </authorList>
    </citation>
    <scope>NUCLEOTIDE SEQUENCE [LARGE SCALE GENOMIC DNA]</scope>
    <source>
        <strain evidence="2">Wonlab-2016</strain>
    </source>
</reference>
<gene>
    <name evidence="2" type="ORF">BaRGS_00014577</name>
</gene>
<comment type="caution">
    <text evidence="2">The sequence shown here is derived from an EMBL/GenBank/DDBJ whole genome shotgun (WGS) entry which is preliminary data.</text>
</comment>
<dbReference type="Proteomes" id="UP001519460">
    <property type="component" value="Unassembled WGS sequence"/>
</dbReference>
<evidence type="ECO:0000256" key="1">
    <source>
        <dbReference type="SAM" id="MobiDB-lite"/>
    </source>
</evidence>
<protein>
    <submittedName>
        <fullName evidence="2">Uncharacterized protein</fullName>
    </submittedName>
</protein>
<organism evidence="2 3">
    <name type="scientific">Batillaria attramentaria</name>
    <dbReference type="NCBI Taxonomy" id="370345"/>
    <lineage>
        <taxon>Eukaryota</taxon>
        <taxon>Metazoa</taxon>
        <taxon>Spiralia</taxon>
        <taxon>Lophotrochozoa</taxon>
        <taxon>Mollusca</taxon>
        <taxon>Gastropoda</taxon>
        <taxon>Caenogastropoda</taxon>
        <taxon>Sorbeoconcha</taxon>
        <taxon>Cerithioidea</taxon>
        <taxon>Batillariidae</taxon>
        <taxon>Batillaria</taxon>
    </lineage>
</organism>
<sequence length="83" mass="8922">MTSDTKTSHSAWHTGPTWIAQPVALLRDLVTSAAIFQCPDERSDSLPGSGTQRDRESAALTSRGADVIRFMLPPLGELGTARL</sequence>
<accession>A0ABD0L3W8</accession>